<keyword evidence="2" id="KW-1185">Reference proteome</keyword>
<reference evidence="1 2" key="1">
    <citation type="submission" date="2020-01" db="EMBL/GenBank/DDBJ databases">
        <title>Whole-genome sequence of Heliobacterium undosum DSM 13378.</title>
        <authorList>
            <person name="Kyndt J.A."/>
            <person name="Meyer T.E."/>
        </authorList>
    </citation>
    <scope>NUCLEOTIDE SEQUENCE [LARGE SCALE GENOMIC DNA]</scope>
    <source>
        <strain evidence="1 2">DSM 13378</strain>
    </source>
</reference>
<protein>
    <submittedName>
        <fullName evidence="1">Uncharacterized protein</fullName>
    </submittedName>
</protein>
<organism evidence="1 2">
    <name type="scientific">Heliomicrobium undosum</name>
    <dbReference type="NCBI Taxonomy" id="121734"/>
    <lineage>
        <taxon>Bacteria</taxon>
        <taxon>Bacillati</taxon>
        <taxon>Bacillota</taxon>
        <taxon>Clostridia</taxon>
        <taxon>Eubacteriales</taxon>
        <taxon>Heliobacteriaceae</taxon>
        <taxon>Heliomicrobium</taxon>
    </lineage>
</organism>
<dbReference type="AlphaFoldDB" id="A0A845L585"/>
<dbReference type="OrthoDB" id="9553460at2"/>
<sequence>LEPSILFITDLEWNVQEKRDLFLENLYAMLDFINDNKVTQINWNDELESFLWNDKSLPPWRADKNWKNKIVPTIYQKIHPNFRFLDDGGFDICDFYPGLQLSIQKEITYAFLKLVHSLIDNKEDFYLCLGIPNKSLKEQECYFYCDCHPNRINPSIICEPKDWVFSIGLSTFFWPESIDESNKVRRGIEFVTNHIINKPLVYNYQFSEDFIGRLVQENEYLDEILIAIAKRLTLIQSEASRNKGLKDEPVRRKKTERRFRVLGERRIHYTYIDRDILFLKYFGEGEHDDGL</sequence>
<feature type="non-terminal residue" evidence="1">
    <location>
        <position position="1"/>
    </location>
</feature>
<evidence type="ECO:0000313" key="2">
    <source>
        <dbReference type="Proteomes" id="UP000463470"/>
    </source>
</evidence>
<name>A0A845L585_9FIRM</name>
<dbReference type="EMBL" id="WXEY01000045">
    <property type="protein sequence ID" value="MZP31463.1"/>
    <property type="molecule type" value="Genomic_DNA"/>
</dbReference>
<accession>A0A845L585</accession>
<dbReference type="RefSeq" id="WP_161259978.1">
    <property type="nucleotide sequence ID" value="NZ_WXEY01000045.1"/>
</dbReference>
<gene>
    <name evidence="1" type="ORF">GTO91_17365</name>
</gene>
<proteinExistence type="predicted"/>
<dbReference type="Proteomes" id="UP000463470">
    <property type="component" value="Unassembled WGS sequence"/>
</dbReference>
<comment type="caution">
    <text evidence="1">The sequence shown here is derived from an EMBL/GenBank/DDBJ whole genome shotgun (WGS) entry which is preliminary data.</text>
</comment>
<evidence type="ECO:0000313" key="1">
    <source>
        <dbReference type="EMBL" id="MZP31463.1"/>
    </source>
</evidence>